<dbReference type="Proteomes" id="UP000799444">
    <property type="component" value="Unassembled WGS sequence"/>
</dbReference>
<organism evidence="3 4">
    <name type="scientific">Polyplosphaeria fusca</name>
    <dbReference type="NCBI Taxonomy" id="682080"/>
    <lineage>
        <taxon>Eukaryota</taxon>
        <taxon>Fungi</taxon>
        <taxon>Dikarya</taxon>
        <taxon>Ascomycota</taxon>
        <taxon>Pezizomycotina</taxon>
        <taxon>Dothideomycetes</taxon>
        <taxon>Pleosporomycetidae</taxon>
        <taxon>Pleosporales</taxon>
        <taxon>Tetraplosphaeriaceae</taxon>
        <taxon>Polyplosphaeria</taxon>
    </lineage>
</organism>
<gene>
    <name evidence="3" type="ORF">EJ04DRAFT_512744</name>
</gene>
<reference evidence="3" key="1">
    <citation type="journal article" date="2020" name="Stud. Mycol.">
        <title>101 Dothideomycetes genomes: a test case for predicting lifestyles and emergence of pathogens.</title>
        <authorList>
            <person name="Haridas S."/>
            <person name="Albert R."/>
            <person name="Binder M."/>
            <person name="Bloem J."/>
            <person name="Labutti K."/>
            <person name="Salamov A."/>
            <person name="Andreopoulos B."/>
            <person name="Baker S."/>
            <person name="Barry K."/>
            <person name="Bills G."/>
            <person name="Bluhm B."/>
            <person name="Cannon C."/>
            <person name="Castanera R."/>
            <person name="Culley D."/>
            <person name="Daum C."/>
            <person name="Ezra D."/>
            <person name="Gonzalez J."/>
            <person name="Henrissat B."/>
            <person name="Kuo A."/>
            <person name="Liang C."/>
            <person name="Lipzen A."/>
            <person name="Lutzoni F."/>
            <person name="Magnuson J."/>
            <person name="Mondo S."/>
            <person name="Nolan M."/>
            <person name="Ohm R."/>
            <person name="Pangilinan J."/>
            <person name="Park H.-J."/>
            <person name="Ramirez L."/>
            <person name="Alfaro M."/>
            <person name="Sun H."/>
            <person name="Tritt A."/>
            <person name="Yoshinaga Y."/>
            <person name="Zwiers L.-H."/>
            <person name="Turgeon B."/>
            <person name="Goodwin S."/>
            <person name="Spatafora J."/>
            <person name="Crous P."/>
            <person name="Grigoriev I."/>
        </authorList>
    </citation>
    <scope>NUCLEOTIDE SEQUENCE</scope>
    <source>
        <strain evidence="3">CBS 125425</strain>
    </source>
</reference>
<feature type="chain" id="PRO_5040387839" description="Secreted protein" evidence="2">
    <location>
        <begin position="17"/>
        <end position="156"/>
    </location>
</feature>
<protein>
    <recommendedName>
        <fullName evidence="5">Secreted protein</fullName>
    </recommendedName>
</protein>
<dbReference type="AlphaFoldDB" id="A0A9P4V3A2"/>
<evidence type="ECO:0000256" key="1">
    <source>
        <dbReference type="SAM" id="MobiDB-lite"/>
    </source>
</evidence>
<feature type="signal peptide" evidence="2">
    <location>
        <begin position="1"/>
        <end position="16"/>
    </location>
</feature>
<name>A0A9P4V3A2_9PLEO</name>
<evidence type="ECO:0008006" key="5">
    <source>
        <dbReference type="Google" id="ProtNLM"/>
    </source>
</evidence>
<feature type="region of interest" description="Disordered" evidence="1">
    <location>
        <begin position="113"/>
        <end position="134"/>
    </location>
</feature>
<accession>A0A9P4V3A2</accession>
<evidence type="ECO:0000313" key="3">
    <source>
        <dbReference type="EMBL" id="KAF2734115.1"/>
    </source>
</evidence>
<comment type="caution">
    <text evidence="3">The sequence shown here is derived from an EMBL/GenBank/DDBJ whole genome shotgun (WGS) entry which is preliminary data.</text>
</comment>
<keyword evidence="2" id="KW-0732">Signal</keyword>
<evidence type="ECO:0000256" key="2">
    <source>
        <dbReference type="SAM" id="SignalP"/>
    </source>
</evidence>
<feature type="compositionally biased region" description="Basic residues" evidence="1">
    <location>
        <begin position="124"/>
        <end position="134"/>
    </location>
</feature>
<proteinExistence type="predicted"/>
<sequence>MAQILSLLSACCCAAGRDTMALRYAPLYYSPMYTRIPLVAPPTLHLSPLCEPFLVSDLPCAVPPSSPLSASCRGMTRRSRQLPRGSSWKTISSALAHLGSERGRAVSRSNLPKAAAANPANPAPRRHHPCHPRAHPLSTLQLIHSLTLPSLDVGEP</sequence>
<evidence type="ECO:0000313" key="4">
    <source>
        <dbReference type="Proteomes" id="UP000799444"/>
    </source>
</evidence>
<keyword evidence="4" id="KW-1185">Reference proteome</keyword>
<dbReference type="EMBL" id="ML996152">
    <property type="protein sequence ID" value="KAF2734115.1"/>
    <property type="molecule type" value="Genomic_DNA"/>
</dbReference>